<keyword evidence="3" id="KW-1185">Reference proteome</keyword>
<gene>
    <name evidence="2" type="ORF">GCM10010307_25940</name>
</gene>
<dbReference type="RefSeq" id="WP_344389880.1">
    <property type="nucleotide sequence ID" value="NZ_BAAASJ010000027.1"/>
</dbReference>
<evidence type="ECO:0000313" key="3">
    <source>
        <dbReference type="Proteomes" id="UP001500151"/>
    </source>
</evidence>
<accession>A0ABP6D0E6</accession>
<evidence type="ECO:0000313" key="2">
    <source>
        <dbReference type="EMBL" id="GAA2632522.1"/>
    </source>
</evidence>
<sequence length="106" mass="11191">MNAHAGQDPGGTRTTADAGAAEAHAENNIEYRIAHLQERLAAGELGELGMRVEPRGSAVTVMGTVPTAHCREELLRTLNEELTGLAVHYDIVVAEAAAPDHPEEVA</sequence>
<feature type="region of interest" description="Disordered" evidence="1">
    <location>
        <begin position="1"/>
        <end position="23"/>
    </location>
</feature>
<evidence type="ECO:0008006" key="4">
    <source>
        <dbReference type="Google" id="ProtNLM"/>
    </source>
</evidence>
<comment type="caution">
    <text evidence="2">The sequence shown here is derived from an EMBL/GenBank/DDBJ whole genome shotgun (WGS) entry which is preliminary data.</text>
</comment>
<feature type="compositionally biased region" description="Low complexity" evidence="1">
    <location>
        <begin position="10"/>
        <end position="22"/>
    </location>
</feature>
<dbReference type="Proteomes" id="UP001500151">
    <property type="component" value="Unassembled WGS sequence"/>
</dbReference>
<name>A0ABP6D0E6_9ACTN</name>
<organism evidence="2 3">
    <name type="scientific">Streptomyces vastus</name>
    <dbReference type="NCBI Taxonomy" id="285451"/>
    <lineage>
        <taxon>Bacteria</taxon>
        <taxon>Bacillati</taxon>
        <taxon>Actinomycetota</taxon>
        <taxon>Actinomycetes</taxon>
        <taxon>Kitasatosporales</taxon>
        <taxon>Streptomycetaceae</taxon>
        <taxon>Streptomyces</taxon>
    </lineage>
</organism>
<proteinExistence type="predicted"/>
<reference evidence="3" key="1">
    <citation type="journal article" date="2019" name="Int. J. Syst. Evol. Microbiol.">
        <title>The Global Catalogue of Microorganisms (GCM) 10K type strain sequencing project: providing services to taxonomists for standard genome sequencing and annotation.</title>
        <authorList>
            <consortium name="The Broad Institute Genomics Platform"/>
            <consortium name="The Broad Institute Genome Sequencing Center for Infectious Disease"/>
            <person name="Wu L."/>
            <person name="Ma J."/>
        </authorList>
    </citation>
    <scope>NUCLEOTIDE SEQUENCE [LARGE SCALE GENOMIC DNA]</scope>
    <source>
        <strain evidence="3">JCM 4524</strain>
    </source>
</reference>
<dbReference type="EMBL" id="BAAASJ010000027">
    <property type="protein sequence ID" value="GAA2632522.1"/>
    <property type="molecule type" value="Genomic_DNA"/>
</dbReference>
<protein>
    <recommendedName>
        <fullName evidence="4">BON domain-containing protein</fullName>
    </recommendedName>
</protein>
<evidence type="ECO:0000256" key="1">
    <source>
        <dbReference type="SAM" id="MobiDB-lite"/>
    </source>
</evidence>